<gene>
    <name evidence="2" type="ORF">MW084_23350</name>
</gene>
<proteinExistence type="predicted"/>
<evidence type="ECO:0008006" key="4">
    <source>
        <dbReference type="Google" id="ProtNLM"/>
    </source>
</evidence>
<protein>
    <recommendedName>
        <fullName evidence="4">Secreted protein</fullName>
    </recommendedName>
</protein>
<evidence type="ECO:0000256" key="1">
    <source>
        <dbReference type="SAM" id="SignalP"/>
    </source>
</evidence>
<organism evidence="2 3">
    <name type="scientific">Streptomyces sudanensis</name>
    <dbReference type="NCBI Taxonomy" id="436397"/>
    <lineage>
        <taxon>Bacteria</taxon>
        <taxon>Bacillati</taxon>
        <taxon>Actinomycetota</taxon>
        <taxon>Actinomycetes</taxon>
        <taxon>Kitasatosporales</taxon>
        <taxon>Streptomycetaceae</taxon>
        <taxon>Streptomyces</taxon>
    </lineage>
</organism>
<dbReference type="Proteomes" id="UP001056383">
    <property type="component" value="Chromosome"/>
</dbReference>
<accession>A0ABY4TL24</accession>
<reference evidence="2" key="1">
    <citation type="submission" date="2022-04" db="EMBL/GenBank/DDBJ databases">
        <title>Systematic whole-genome sequencing reveals an unexpected diversity among actinomycetoma pathogens and provides insights into their antibacterial susceptibilities.</title>
        <authorList>
            <person name="Watson A.K."/>
            <person name="Kepplinger B."/>
            <person name="Bakhiet S.M."/>
            <person name="Mhmoud N.A."/>
            <person name="Chapman J."/>
            <person name="Allenby N."/>
            <person name="Mickiewicz K."/>
            <person name="Goodfellow M."/>
            <person name="Fahal A.H."/>
            <person name="Errington J."/>
        </authorList>
    </citation>
    <scope>NUCLEOTIDE SEQUENCE</scope>
    <source>
        <strain evidence="2">SD 504</strain>
    </source>
</reference>
<dbReference type="EMBL" id="CP095474">
    <property type="protein sequence ID" value="URN18398.1"/>
    <property type="molecule type" value="Genomic_DNA"/>
</dbReference>
<dbReference type="RefSeq" id="WP_010471775.1">
    <property type="nucleotide sequence ID" value="NZ_CP095474.1"/>
</dbReference>
<evidence type="ECO:0000313" key="2">
    <source>
        <dbReference type="EMBL" id="URN18398.1"/>
    </source>
</evidence>
<feature type="chain" id="PRO_5045700403" description="Secreted protein" evidence="1">
    <location>
        <begin position="28"/>
        <end position="71"/>
    </location>
</feature>
<name>A0ABY4TL24_9ACTN</name>
<evidence type="ECO:0000313" key="3">
    <source>
        <dbReference type="Proteomes" id="UP001056383"/>
    </source>
</evidence>
<keyword evidence="3" id="KW-1185">Reference proteome</keyword>
<sequence length="71" mass="6911">MKKRSMLAVASLAAGVVTSLLTPSSHAAVGSGLPEAGTMVGADDVTALVDGVTGKASQGLAPHTAGETVRH</sequence>
<feature type="signal peptide" evidence="1">
    <location>
        <begin position="1"/>
        <end position="27"/>
    </location>
</feature>
<keyword evidence="1" id="KW-0732">Signal</keyword>